<comment type="caution">
    <text evidence="3">The sequence shown here is derived from an EMBL/GenBank/DDBJ whole genome shotgun (WGS) entry which is preliminary data.</text>
</comment>
<dbReference type="OMA" id="IFCINNG"/>
<feature type="region of interest" description="Disordered" evidence="1">
    <location>
        <begin position="176"/>
        <end position="197"/>
    </location>
</feature>
<dbReference type="Proteomes" id="UP000444721">
    <property type="component" value="Unassembled WGS sequence"/>
</dbReference>
<reference evidence="3 4" key="1">
    <citation type="journal article" date="2019" name="Sci. Rep.">
        <title>Nanopore sequencing improves the draft genome of the human pathogenic amoeba Naegleria fowleri.</title>
        <authorList>
            <person name="Liechti N."/>
            <person name="Schurch N."/>
            <person name="Bruggmann R."/>
            <person name="Wittwer M."/>
        </authorList>
    </citation>
    <scope>NUCLEOTIDE SEQUENCE [LARGE SCALE GENOMIC DNA]</scope>
    <source>
        <strain evidence="3 4">ATCC 30894</strain>
    </source>
</reference>
<dbReference type="InterPro" id="IPR051468">
    <property type="entry name" value="Fungal_SecMetab_SDRs"/>
</dbReference>
<organism evidence="3 4">
    <name type="scientific">Naegleria fowleri</name>
    <name type="common">Brain eating amoeba</name>
    <dbReference type="NCBI Taxonomy" id="5763"/>
    <lineage>
        <taxon>Eukaryota</taxon>
        <taxon>Discoba</taxon>
        <taxon>Heterolobosea</taxon>
        <taxon>Tetramitia</taxon>
        <taxon>Eutetramitia</taxon>
        <taxon>Vahlkampfiidae</taxon>
        <taxon>Naegleria</taxon>
    </lineage>
</organism>
<dbReference type="AlphaFoldDB" id="A0A6A5BKI3"/>
<evidence type="ECO:0000259" key="2">
    <source>
        <dbReference type="PROSITE" id="PS50181"/>
    </source>
</evidence>
<dbReference type="PANTHER" id="PTHR43544">
    <property type="entry name" value="SHORT-CHAIN DEHYDROGENASE/REDUCTASE"/>
    <property type="match status" value="1"/>
</dbReference>
<dbReference type="RefSeq" id="XP_044560105.1">
    <property type="nucleotide sequence ID" value="XM_044708904.1"/>
</dbReference>
<dbReference type="InterPro" id="IPR001810">
    <property type="entry name" value="F-box_dom"/>
</dbReference>
<feature type="domain" description="F-box" evidence="2">
    <location>
        <begin position="16"/>
        <end position="67"/>
    </location>
</feature>
<name>A0A6A5BKI3_NAEFO</name>
<evidence type="ECO:0000313" key="3">
    <source>
        <dbReference type="EMBL" id="KAF0975392.1"/>
    </source>
</evidence>
<dbReference type="OrthoDB" id="191139at2759"/>
<accession>A0A6A5BKI3</accession>
<dbReference type="InterPro" id="IPR002347">
    <property type="entry name" value="SDR_fam"/>
</dbReference>
<proteinExistence type="predicted"/>
<protein>
    <recommendedName>
        <fullName evidence="2">F-box domain-containing protein</fullName>
    </recommendedName>
</protein>
<dbReference type="GO" id="GO:0005737">
    <property type="term" value="C:cytoplasm"/>
    <property type="evidence" value="ECO:0007669"/>
    <property type="project" value="TreeGrafter"/>
</dbReference>
<dbReference type="VEuPathDB" id="AmoebaDB:FDP41_005386"/>
<dbReference type="InterPro" id="IPR036291">
    <property type="entry name" value="NAD(P)-bd_dom_sf"/>
</dbReference>
<dbReference type="GO" id="GO:0016491">
    <property type="term" value="F:oxidoreductase activity"/>
    <property type="evidence" value="ECO:0007669"/>
    <property type="project" value="TreeGrafter"/>
</dbReference>
<evidence type="ECO:0000313" key="4">
    <source>
        <dbReference type="Proteomes" id="UP000444721"/>
    </source>
</evidence>
<sequence length="973" mass="113452">MVSCCERKDLLTTPCGSLLLKLPPEIITQIFYYVPDAPDVYRLALSCKRLFSIFQYEMSYHLDYIRLEYLNNQPMQFNSDHNKQICGFSCSSKNFNSEDMMPPRENRLIELFSRTDPSCPEKVMMSYDHYFEKRNLMYKKAYMDKLPDIPDMIESKEHLMEDMLENVPLAVTPFQEDHQEEDEKNDENEYEEEEDIRSLRRRAKPNVKTLYEMTLSSFERRMQKILRKNPLARITLQCLFDFNRAHTTSNKTQFVVAGGFILHVLTKCGSCDIDIFCINNGENEVTVDNALKAVLIEIEKRLRRENMDYRLLKTNGTLNLLPKTDGNREITNKYPDARTRESKLSIQFVLRKVKTIEELMCFFDIDCCRFCYDGQQVFTILEGLRALRHRLNFVAREHIQTGMYMDRAVKYSRRGFQTLCVDFKHPLQHNLHIQPFIDWLRNFIIENYIEQDGEPNYDHELMGDEMWNGFGTLAPYMYFFHNYSDSRDLDESNYYTVVLKSLDYWLVECILKNGVKNALDYFLENGDYSDGRWTANFKKIQVTPLNYKDDVIDGIIRHIQEDVHYFCRNITDLLSKHRAIFITEGYLDSHLIQKYHFYKCYICGKYSHNSKNIHFCRDCHKFNGENKLQILNHGNHLQGKVAIVTGGRIKIGYETSKLLLEKGATTIVTTRFPHNALKKFQAETNYSKWKDNLIIYPLNLKDGKSIISFTEFVKSKFSHVDILINNAAQTVRRPVTYYKPLVEIEKQNADKPLPLSTATIDKKNDTSSITEIQQLTSNLVNDTLRITLEERLPEDIEHKPSMNDKDKWGEPLDTRTLNSWNMKLPEISSVEILECQMINNIAPTILISQLTDVLKPKCTNDIDFNDPLTMYSFIINVTSHEGQFSATGKTDCHIHTNMSKASLNMLTRSGANFYAKFGVLMNSVDTGWVSSAISTFKEPPLTAQDAACRILHPILSGSFEYGKLFKDYRVVDW</sequence>
<evidence type="ECO:0000256" key="1">
    <source>
        <dbReference type="SAM" id="MobiDB-lite"/>
    </source>
</evidence>
<dbReference type="GeneID" id="68112604"/>
<dbReference type="VEuPathDB" id="AmoebaDB:NF0015140"/>
<dbReference type="Pfam" id="PF00106">
    <property type="entry name" value="adh_short"/>
    <property type="match status" value="1"/>
</dbReference>
<dbReference type="VEuPathDB" id="AmoebaDB:NfTy_065800"/>
<dbReference type="PANTHER" id="PTHR43544:SF10">
    <property type="entry name" value="SHORT-CHAIN DEHYDROGENASE_REDUCTASE FAMILY PROTEIN"/>
    <property type="match status" value="1"/>
</dbReference>
<dbReference type="EMBL" id="VFQX01000044">
    <property type="protein sequence ID" value="KAF0975392.1"/>
    <property type="molecule type" value="Genomic_DNA"/>
</dbReference>
<dbReference type="InterPro" id="IPR036047">
    <property type="entry name" value="F-box-like_dom_sf"/>
</dbReference>
<dbReference type="CDD" id="cd09917">
    <property type="entry name" value="F-box_SF"/>
    <property type="match status" value="1"/>
</dbReference>
<keyword evidence="4" id="KW-1185">Reference proteome</keyword>
<dbReference type="SUPFAM" id="SSF51735">
    <property type="entry name" value="NAD(P)-binding Rossmann-fold domains"/>
    <property type="match status" value="1"/>
</dbReference>
<dbReference type="PROSITE" id="PS50181">
    <property type="entry name" value="FBOX"/>
    <property type="match status" value="1"/>
</dbReference>
<dbReference type="Gene3D" id="3.40.50.720">
    <property type="entry name" value="NAD(P)-binding Rossmann-like Domain"/>
    <property type="match status" value="2"/>
</dbReference>
<dbReference type="SUPFAM" id="SSF81383">
    <property type="entry name" value="F-box domain"/>
    <property type="match status" value="1"/>
</dbReference>
<gene>
    <name evidence="3" type="ORF">FDP41_005386</name>
</gene>
<dbReference type="Pfam" id="PF12937">
    <property type="entry name" value="F-box-like"/>
    <property type="match status" value="1"/>
</dbReference>
<feature type="compositionally biased region" description="Acidic residues" evidence="1">
    <location>
        <begin position="178"/>
        <end position="195"/>
    </location>
</feature>